<reference evidence="3 4" key="1">
    <citation type="submission" date="2024-09" db="EMBL/GenBank/DDBJ databases">
        <authorList>
            <person name="Sun Q."/>
            <person name="Mori K."/>
        </authorList>
    </citation>
    <scope>NUCLEOTIDE SEQUENCE [LARGE SCALE GENOMIC DNA]</scope>
    <source>
        <strain evidence="3 4">JCM 4362</strain>
    </source>
</reference>
<evidence type="ECO:0000256" key="2">
    <source>
        <dbReference type="ARBA" id="ARBA00023002"/>
    </source>
</evidence>
<dbReference type="InterPro" id="IPR002347">
    <property type="entry name" value="SDR_fam"/>
</dbReference>
<accession>A0ABV5P5D5</accession>
<organism evidence="3 4">
    <name type="scientific">Streptomyces cremeus</name>
    <dbReference type="NCBI Taxonomy" id="66881"/>
    <lineage>
        <taxon>Bacteria</taxon>
        <taxon>Bacillati</taxon>
        <taxon>Actinomycetota</taxon>
        <taxon>Actinomycetes</taxon>
        <taxon>Kitasatosporales</taxon>
        <taxon>Streptomycetaceae</taxon>
        <taxon>Streptomyces</taxon>
    </lineage>
</organism>
<evidence type="ECO:0000313" key="4">
    <source>
        <dbReference type="Proteomes" id="UP001589718"/>
    </source>
</evidence>
<evidence type="ECO:0000256" key="1">
    <source>
        <dbReference type="ARBA" id="ARBA00006484"/>
    </source>
</evidence>
<evidence type="ECO:0000313" key="3">
    <source>
        <dbReference type="EMBL" id="MFB9518412.1"/>
    </source>
</evidence>
<protein>
    <submittedName>
        <fullName evidence="3">SDR family NAD(P)-dependent oxidoreductase</fullName>
        <ecNumber evidence="3">1.1.1.-</ecNumber>
    </submittedName>
</protein>
<dbReference type="EMBL" id="JBHMCR010000001">
    <property type="protein sequence ID" value="MFB9518412.1"/>
    <property type="molecule type" value="Genomic_DNA"/>
</dbReference>
<dbReference type="PRINTS" id="PR00081">
    <property type="entry name" value="GDHRDH"/>
</dbReference>
<dbReference type="CDD" id="cd05233">
    <property type="entry name" value="SDR_c"/>
    <property type="match status" value="1"/>
</dbReference>
<keyword evidence="4" id="KW-1185">Reference proteome</keyword>
<dbReference type="Pfam" id="PF00106">
    <property type="entry name" value="adh_short"/>
    <property type="match status" value="1"/>
</dbReference>
<dbReference type="Proteomes" id="UP001589718">
    <property type="component" value="Unassembled WGS sequence"/>
</dbReference>
<dbReference type="RefSeq" id="WP_380836415.1">
    <property type="nucleotide sequence ID" value="NZ_JBHMCR010000001.1"/>
</dbReference>
<dbReference type="Gene3D" id="3.40.50.720">
    <property type="entry name" value="NAD(P)-binding Rossmann-like Domain"/>
    <property type="match status" value="1"/>
</dbReference>
<gene>
    <name evidence="3" type="ORF">ACFFTU_00320</name>
</gene>
<sequence>MNQPSTVIIGASSGFGAALAENLAGAGHRVLAGSRRERPSTASLRHIRLDVTCAKSVGEFMQAADAHFGGEPDGLVFCASDPGAVAHAWETDTEEASRVLNVSFLGFVRIVNAFVPPMKSAGRGSIVCVGSQAARTTLDLLAVYGAAKAGLEHYTRCLAHELHGTGIRANTIGIAAETDLAQTHRAAKAKLRGHPSPLPQLPPVSDNLPLARWLLSDDAAHITGQTIEARRP</sequence>
<dbReference type="PANTHER" id="PTHR24321">
    <property type="entry name" value="DEHYDROGENASES, SHORT CHAIN"/>
    <property type="match status" value="1"/>
</dbReference>
<dbReference type="InterPro" id="IPR020904">
    <property type="entry name" value="Sc_DH/Rdtase_CS"/>
</dbReference>
<dbReference type="EC" id="1.1.1.-" evidence="3"/>
<dbReference type="GO" id="GO:0016491">
    <property type="term" value="F:oxidoreductase activity"/>
    <property type="evidence" value="ECO:0007669"/>
    <property type="project" value="UniProtKB-KW"/>
</dbReference>
<dbReference type="PANTHER" id="PTHR24321:SF8">
    <property type="entry name" value="ESTRADIOL 17-BETA-DEHYDROGENASE 8-RELATED"/>
    <property type="match status" value="1"/>
</dbReference>
<comment type="caution">
    <text evidence="3">The sequence shown here is derived from an EMBL/GenBank/DDBJ whole genome shotgun (WGS) entry which is preliminary data.</text>
</comment>
<comment type="similarity">
    <text evidence="1">Belongs to the short-chain dehydrogenases/reductases (SDR) family.</text>
</comment>
<name>A0ABV5P5D5_STRCM</name>
<dbReference type="SUPFAM" id="SSF51735">
    <property type="entry name" value="NAD(P)-binding Rossmann-fold domains"/>
    <property type="match status" value="1"/>
</dbReference>
<keyword evidence="2 3" id="KW-0560">Oxidoreductase</keyword>
<dbReference type="InterPro" id="IPR036291">
    <property type="entry name" value="NAD(P)-bd_dom_sf"/>
</dbReference>
<proteinExistence type="inferred from homology"/>
<dbReference type="PROSITE" id="PS00061">
    <property type="entry name" value="ADH_SHORT"/>
    <property type="match status" value="1"/>
</dbReference>